<name>A0A101LUZ5_PICGL</name>
<reference evidence="1" key="1">
    <citation type="journal article" date="2015" name="Genome Biol. Evol.">
        <title>Organellar Genomes of White Spruce (Picea glauca): Assembly and Annotation.</title>
        <authorList>
            <person name="Jackman S.D."/>
            <person name="Warren R.L."/>
            <person name="Gibb E.A."/>
            <person name="Vandervalk B.P."/>
            <person name="Mohamadi H."/>
            <person name="Chu J."/>
            <person name="Raymond A."/>
            <person name="Pleasance S."/>
            <person name="Coope R."/>
            <person name="Wildung M.R."/>
            <person name="Ritland C.E."/>
            <person name="Bousquet J."/>
            <person name="Jones S.J."/>
            <person name="Bohlmann J."/>
            <person name="Birol I."/>
        </authorList>
    </citation>
    <scope>NUCLEOTIDE SEQUENCE [LARGE SCALE GENOMIC DNA]</scope>
    <source>
        <tissue evidence="1">Flushing bud</tissue>
    </source>
</reference>
<protein>
    <submittedName>
        <fullName evidence="1">Uncharacterized protein</fullName>
    </submittedName>
</protein>
<proteinExistence type="predicted"/>
<organism evidence="1">
    <name type="scientific">Picea glauca</name>
    <name type="common">White spruce</name>
    <name type="synonym">Pinus glauca</name>
    <dbReference type="NCBI Taxonomy" id="3330"/>
    <lineage>
        <taxon>Eukaryota</taxon>
        <taxon>Viridiplantae</taxon>
        <taxon>Streptophyta</taxon>
        <taxon>Embryophyta</taxon>
        <taxon>Tracheophyta</taxon>
        <taxon>Spermatophyta</taxon>
        <taxon>Pinopsida</taxon>
        <taxon>Pinidae</taxon>
        <taxon>Conifers I</taxon>
        <taxon>Pinales</taxon>
        <taxon>Pinaceae</taxon>
        <taxon>Picea</taxon>
    </lineage>
</organism>
<dbReference type="AlphaFoldDB" id="A0A101LUZ5"/>
<sequence>MSTRGPITLKVFGLRRTPYGFKTRILRAYDGFISQPEGLYQNVPIELEGKMVLIDIEVVDAPLDYNILLGRSYMYAMKAVSSLVFRTMMFPHAGKEE</sequence>
<comment type="caution">
    <text evidence="1">The sequence shown here is derived from an EMBL/GenBank/DDBJ whole genome shotgun (WGS) entry which is preliminary data.</text>
</comment>
<dbReference type="EMBL" id="LKAM01000015">
    <property type="protein sequence ID" value="KUM45854.1"/>
    <property type="molecule type" value="Genomic_DNA"/>
</dbReference>
<evidence type="ECO:0000313" key="1">
    <source>
        <dbReference type="EMBL" id="KUM45854.1"/>
    </source>
</evidence>
<keyword evidence="1" id="KW-0496">Mitochondrion</keyword>
<gene>
    <name evidence="1" type="ORF">ABT39_MTgene2208</name>
</gene>
<geneLocation type="mitochondrion" evidence="1"/>
<accession>A0A101LUZ5</accession>